<gene>
    <name evidence="1" type="ORF">Vadar_026936</name>
</gene>
<name>A0ACB7X491_9ERIC</name>
<reference evidence="1 2" key="1">
    <citation type="journal article" date="2021" name="Hortic Res">
        <title>High-quality reference genome and annotation aids understanding of berry development for evergreen blueberry (Vaccinium darrowii).</title>
        <authorList>
            <person name="Yu J."/>
            <person name="Hulse-Kemp A.M."/>
            <person name="Babiker E."/>
            <person name="Staton M."/>
        </authorList>
    </citation>
    <scope>NUCLEOTIDE SEQUENCE [LARGE SCALE GENOMIC DNA]</scope>
    <source>
        <strain evidence="2">cv. NJ 8807/NJ 8810</strain>
        <tissue evidence="1">Young leaf</tissue>
    </source>
</reference>
<proteinExistence type="predicted"/>
<sequence length="180" mass="20433">MYSSTDVGRSKDYAGFHTATQWPRTDVLSTESPYQSSDMDRSSHDHPMIPNTLSGHVPFCDMLHKLPDFNPKTLMGSQNWRRPSPEPVILPYPLLHVKRTIGPMPSALDVIDVSQLQRKPMRSRIETILPFLGSPSPSNALDDRANLAIRTMITYGEVLLPRVEHPFVKLVVSLFFLYCR</sequence>
<accession>A0ACB7X491</accession>
<keyword evidence="2" id="KW-1185">Reference proteome</keyword>
<dbReference type="Proteomes" id="UP000828048">
    <property type="component" value="Chromosome 2"/>
</dbReference>
<evidence type="ECO:0000313" key="1">
    <source>
        <dbReference type="EMBL" id="KAH7835522.1"/>
    </source>
</evidence>
<organism evidence="1 2">
    <name type="scientific">Vaccinium darrowii</name>
    <dbReference type="NCBI Taxonomy" id="229202"/>
    <lineage>
        <taxon>Eukaryota</taxon>
        <taxon>Viridiplantae</taxon>
        <taxon>Streptophyta</taxon>
        <taxon>Embryophyta</taxon>
        <taxon>Tracheophyta</taxon>
        <taxon>Spermatophyta</taxon>
        <taxon>Magnoliopsida</taxon>
        <taxon>eudicotyledons</taxon>
        <taxon>Gunneridae</taxon>
        <taxon>Pentapetalae</taxon>
        <taxon>asterids</taxon>
        <taxon>Ericales</taxon>
        <taxon>Ericaceae</taxon>
        <taxon>Vaccinioideae</taxon>
        <taxon>Vaccinieae</taxon>
        <taxon>Vaccinium</taxon>
    </lineage>
</organism>
<evidence type="ECO:0000313" key="2">
    <source>
        <dbReference type="Proteomes" id="UP000828048"/>
    </source>
</evidence>
<protein>
    <submittedName>
        <fullName evidence="1">Uncharacterized protein</fullName>
    </submittedName>
</protein>
<dbReference type="EMBL" id="CM037152">
    <property type="protein sequence ID" value="KAH7835522.1"/>
    <property type="molecule type" value="Genomic_DNA"/>
</dbReference>
<comment type="caution">
    <text evidence="1">The sequence shown here is derived from an EMBL/GenBank/DDBJ whole genome shotgun (WGS) entry which is preliminary data.</text>
</comment>